<dbReference type="EMBL" id="CP144748">
    <property type="protein sequence ID" value="WVZ72298.1"/>
    <property type="molecule type" value="Genomic_DNA"/>
</dbReference>
<proteinExistence type="predicted"/>
<accession>A0AAQ3WS30</accession>
<gene>
    <name evidence="1" type="ORF">U9M48_020783</name>
</gene>
<dbReference type="Proteomes" id="UP001341281">
    <property type="component" value="Chromosome 04"/>
</dbReference>
<dbReference type="InterPro" id="IPR007750">
    <property type="entry name" value="DUF674"/>
</dbReference>
<evidence type="ECO:0000313" key="1">
    <source>
        <dbReference type="EMBL" id="WVZ72298.1"/>
    </source>
</evidence>
<organism evidence="1 2">
    <name type="scientific">Paspalum notatum var. saurae</name>
    <dbReference type="NCBI Taxonomy" id="547442"/>
    <lineage>
        <taxon>Eukaryota</taxon>
        <taxon>Viridiplantae</taxon>
        <taxon>Streptophyta</taxon>
        <taxon>Embryophyta</taxon>
        <taxon>Tracheophyta</taxon>
        <taxon>Spermatophyta</taxon>
        <taxon>Magnoliopsida</taxon>
        <taxon>Liliopsida</taxon>
        <taxon>Poales</taxon>
        <taxon>Poaceae</taxon>
        <taxon>PACMAD clade</taxon>
        <taxon>Panicoideae</taxon>
        <taxon>Andropogonodae</taxon>
        <taxon>Paspaleae</taxon>
        <taxon>Paspalinae</taxon>
        <taxon>Paspalum</taxon>
    </lineage>
</organism>
<protein>
    <submittedName>
        <fullName evidence="1">Uncharacterized protein</fullName>
    </submittedName>
</protein>
<dbReference type="PANTHER" id="PTHR33103:SF19">
    <property type="entry name" value="OS09G0544700 PROTEIN"/>
    <property type="match status" value="1"/>
</dbReference>
<dbReference type="PANTHER" id="PTHR33103">
    <property type="entry name" value="OS01G0153900 PROTEIN"/>
    <property type="match status" value="1"/>
</dbReference>
<sequence length="249" mass="25350">MAAAGTATAVSMKLFVETRTQRVAVAMASTEVFDLLRSLLASPHEPLDFGAMTVDGCIANLYDSLDVLDAAARSPGPRHHHCPCGCDCDDCSPPADAAAQQAAQAANTKRFYGCRSRQGAGCGGYVTEARGASCPSCGGEMAMEVPLGSPGAGCSTGGAAYTAGGGAAGGTWALLDNLTVLPLPASQPTVAAMLNLLPTVFGCISHGPALREETVSVGFNQGMQILKTSLRSSTVLIEVFIRGKVPCPA</sequence>
<keyword evidence="2" id="KW-1185">Reference proteome</keyword>
<name>A0AAQ3WS30_PASNO</name>
<evidence type="ECO:0000313" key="2">
    <source>
        <dbReference type="Proteomes" id="UP001341281"/>
    </source>
</evidence>
<dbReference type="AlphaFoldDB" id="A0AAQ3WS30"/>
<reference evidence="1 2" key="1">
    <citation type="submission" date="2024-02" db="EMBL/GenBank/DDBJ databases">
        <title>High-quality chromosome-scale genome assembly of Pensacola bahiagrass (Paspalum notatum Flugge var. saurae).</title>
        <authorList>
            <person name="Vega J.M."/>
            <person name="Podio M."/>
            <person name="Orjuela J."/>
            <person name="Siena L.A."/>
            <person name="Pessino S.C."/>
            <person name="Combes M.C."/>
            <person name="Mariac C."/>
            <person name="Albertini E."/>
            <person name="Pupilli F."/>
            <person name="Ortiz J.P.A."/>
            <person name="Leblanc O."/>
        </authorList>
    </citation>
    <scope>NUCLEOTIDE SEQUENCE [LARGE SCALE GENOMIC DNA]</scope>
    <source>
        <strain evidence="1">R1</strain>
        <tissue evidence="1">Leaf</tissue>
    </source>
</reference>